<dbReference type="RefSeq" id="WP_347691104.1">
    <property type="nucleotide sequence ID" value="NZ_JBDPZN010000034.1"/>
</dbReference>
<keyword evidence="2" id="KW-1185">Reference proteome</keyword>
<reference evidence="1 2" key="1">
    <citation type="submission" date="2024-05" db="EMBL/GenBank/DDBJ databases">
        <title>Genome sequencing of Marine Estuary Bacteria, Shewanella vesiculosa and S. baltica, and Pseudomonas syringae.</title>
        <authorList>
            <person name="Gurung A."/>
            <person name="Maclea K.S."/>
        </authorList>
    </citation>
    <scope>NUCLEOTIDE SEQUENCE [LARGE SCALE GENOMIC DNA]</scope>
    <source>
        <strain evidence="1 2">1A</strain>
    </source>
</reference>
<dbReference type="EMBL" id="JBDPZN010000034">
    <property type="protein sequence ID" value="MEO3684728.1"/>
    <property type="molecule type" value="Genomic_DNA"/>
</dbReference>
<protein>
    <submittedName>
        <fullName evidence="1">Uncharacterized protein</fullName>
    </submittedName>
</protein>
<comment type="caution">
    <text evidence="1">The sequence shown here is derived from an EMBL/GenBank/DDBJ whole genome shotgun (WGS) entry which is preliminary data.</text>
</comment>
<name>A0ABV0FV57_9GAMM</name>
<accession>A0ABV0FV57</accession>
<sequence>MLSQVCDELKAIIKLEQQAGRKVVQVDKCWPQCGNINVFIDKYFSTDYAGKYDNIIFHLDTDRHNPIEMYVDKNTGDCIFCSLLKHL</sequence>
<dbReference type="Proteomes" id="UP001477278">
    <property type="component" value="Unassembled WGS sequence"/>
</dbReference>
<proteinExistence type="predicted"/>
<gene>
    <name evidence="1" type="ORF">ABHN84_20940</name>
</gene>
<evidence type="ECO:0000313" key="2">
    <source>
        <dbReference type="Proteomes" id="UP001477278"/>
    </source>
</evidence>
<organism evidence="1 2">
    <name type="scientific">Shewanella vesiculosa</name>
    <dbReference type="NCBI Taxonomy" id="518738"/>
    <lineage>
        <taxon>Bacteria</taxon>
        <taxon>Pseudomonadati</taxon>
        <taxon>Pseudomonadota</taxon>
        <taxon>Gammaproteobacteria</taxon>
        <taxon>Alteromonadales</taxon>
        <taxon>Shewanellaceae</taxon>
        <taxon>Shewanella</taxon>
    </lineage>
</organism>
<evidence type="ECO:0000313" key="1">
    <source>
        <dbReference type="EMBL" id="MEO3684728.1"/>
    </source>
</evidence>